<evidence type="ECO:0000256" key="4">
    <source>
        <dbReference type="ARBA" id="ARBA00022840"/>
    </source>
</evidence>
<dbReference type="PROSITE" id="PS50968">
    <property type="entry name" value="BIOTINYL_LIPOYL"/>
    <property type="match status" value="1"/>
</dbReference>
<evidence type="ECO:0000256" key="1">
    <source>
        <dbReference type="ARBA" id="ARBA00001953"/>
    </source>
</evidence>
<reference evidence="11 12" key="1">
    <citation type="submission" date="2015-01" db="EMBL/GenBank/DDBJ databases">
        <title>The Genome Sequence of Exophiala spinifera CBS89968.</title>
        <authorList>
            <consortium name="The Broad Institute Genomics Platform"/>
            <person name="Cuomo C."/>
            <person name="de Hoog S."/>
            <person name="Gorbushina A."/>
            <person name="Stielow B."/>
            <person name="Teixiera M."/>
            <person name="Abouelleil A."/>
            <person name="Chapman S.B."/>
            <person name="Priest M."/>
            <person name="Young S.K."/>
            <person name="Wortman J."/>
            <person name="Nusbaum C."/>
            <person name="Birren B."/>
        </authorList>
    </citation>
    <scope>NUCLEOTIDE SEQUENCE [LARGE SCALE GENOMIC DNA]</scope>
    <source>
        <strain evidence="11 12">CBS 89968</strain>
    </source>
</reference>
<dbReference type="GO" id="GO:0005524">
    <property type="term" value="F:ATP binding"/>
    <property type="evidence" value="ECO:0007669"/>
    <property type="project" value="UniProtKB-UniRule"/>
</dbReference>
<evidence type="ECO:0000313" key="12">
    <source>
        <dbReference type="Proteomes" id="UP000053328"/>
    </source>
</evidence>
<evidence type="ECO:0000259" key="9">
    <source>
        <dbReference type="PROSITE" id="PS50975"/>
    </source>
</evidence>
<dbReference type="Gene3D" id="3.30.470.20">
    <property type="entry name" value="ATP-grasp fold, B domain"/>
    <property type="match status" value="1"/>
</dbReference>
<evidence type="ECO:0000313" key="11">
    <source>
        <dbReference type="EMBL" id="KIW16280.1"/>
    </source>
</evidence>
<dbReference type="PROSITE" id="PS00867">
    <property type="entry name" value="CPSASE_2"/>
    <property type="match status" value="1"/>
</dbReference>
<dbReference type="VEuPathDB" id="FungiDB:PV08_06331"/>
<feature type="region of interest" description="Disordered" evidence="7">
    <location>
        <begin position="574"/>
        <end position="610"/>
    </location>
</feature>
<evidence type="ECO:0000256" key="7">
    <source>
        <dbReference type="SAM" id="MobiDB-lite"/>
    </source>
</evidence>
<keyword evidence="12" id="KW-1185">Reference proteome</keyword>
<feature type="domain" description="Lipoyl-binding" evidence="8">
    <location>
        <begin position="718"/>
        <end position="794"/>
    </location>
</feature>
<evidence type="ECO:0000259" key="10">
    <source>
        <dbReference type="PROSITE" id="PS50979"/>
    </source>
</evidence>
<comment type="cofactor">
    <cofactor evidence="1">
        <name>biotin</name>
        <dbReference type="ChEBI" id="CHEBI:57586"/>
    </cofactor>
</comment>
<protein>
    <submittedName>
        <fullName evidence="11">Uncharacterized protein</fullName>
    </submittedName>
</protein>
<dbReference type="FunFam" id="3.30.1490.20:FF:000003">
    <property type="entry name" value="acetyl-CoA carboxylase isoform X1"/>
    <property type="match status" value="1"/>
</dbReference>
<dbReference type="InterPro" id="IPR005482">
    <property type="entry name" value="Biotin_COase_C"/>
</dbReference>
<keyword evidence="4 6" id="KW-0067">ATP-binding</keyword>
<dbReference type="OrthoDB" id="196847at2759"/>
<feature type="region of interest" description="Disordered" evidence="7">
    <location>
        <begin position="1"/>
        <end position="21"/>
    </location>
</feature>
<evidence type="ECO:0000256" key="3">
    <source>
        <dbReference type="ARBA" id="ARBA00022741"/>
    </source>
</evidence>
<dbReference type="PROSITE" id="PS00866">
    <property type="entry name" value="CPSASE_1"/>
    <property type="match status" value="1"/>
</dbReference>
<keyword evidence="3 6" id="KW-0547">Nucleotide-binding</keyword>
<dbReference type="GO" id="GO:0046872">
    <property type="term" value="F:metal ion binding"/>
    <property type="evidence" value="ECO:0007669"/>
    <property type="project" value="InterPro"/>
</dbReference>
<proteinExistence type="predicted"/>
<feature type="domain" description="Biotin carboxylation" evidence="10">
    <location>
        <begin position="36"/>
        <end position="494"/>
    </location>
</feature>
<gene>
    <name evidence="11" type="ORF">PV08_06331</name>
</gene>
<dbReference type="EMBL" id="KN847495">
    <property type="protein sequence ID" value="KIW16280.1"/>
    <property type="molecule type" value="Genomic_DNA"/>
</dbReference>
<dbReference type="Proteomes" id="UP000053328">
    <property type="component" value="Unassembled WGS sequence"/>
</dbReference>
<dbReference type="InterPro" id="IPR005481">
    <property type="entry name" value="BC-like_N"/>
</dbReference>
<dbReference type="AlphaFoldDB" id="A0A0D2BCC8"/>
<feature type="domain" description="ATP-grasp" evidence="9">
    <location>
        <begin position="157"/>
        <end position="357"/>
    </location>
</feature>
<dbReference type="Pfam" id="PF00364">
    <property type="entry name" value="Biotin_lipoyl"/>
    <property type="match status" value="1"/>
</dbReference>
<dbReference type="STRING" id="91928.A0A0D2BCC8"/>
<dbReference type="Pfam" id="PF02786">
    <property type="entry name" value="CPSase_L_D2"/>
    <property type="match status" value="1"/>
</dbReference>
<dbReference type="SUPFAM" id="SSF51230">
    <property type="entry name" value="Single hybrid motif"/>
    <property type="match status" value="1"/>
</dbReference>
<organism evidence="11 12">
    <name type="scientific">Exophiala spinifera</name>
    <dbReference type="NCBI Taxonomy" id="91928"/>
    <lineage>
        <taxon>Eukaryota</taxon>
        <taxon>Fungi</taxon>
        <taxon>Dikarya</taxon>
        <taxon>Ascomycota</taxon>
        <taxon>Pezizomycotina</taxon>
        <taxon>Eurotiomycetes</taxon>
        <taxon>Chaetothyriomycetidae</taxon>
        <taxon>Chaetothyriales</taxon>
        <taxon>Herpotrichiellaceae</taxon>
        <taxon>Exophiala</taxon>
    </lineage>
</organism>
<dbReference type="PROSITE" id="PS50975">
    <property type="entry name" value="ATP_GRASP"/>
    <property type="match status" value="1"/>
</dbReference>
<dbReference type="SMART" id="SM00878">
    <property type="entry name" value="Biotin_carb_C"/>
    <property type="match status" value="1"/>
</dbReference>
<dbReference type="Gene3D" id="2.40.50.100">
    <property type="match status" value="1"/>
</dbReference>
<feature type="compositionally biased region" description="Basic and acidic residues" evidence="7">
    <location>
        <begin position="1"/>
        <end position="17"/>
    </location>
</feature>
<dbReference type="PROSITE" id="PS50979">
    <property type="entry name" value="BC"/>
    <property type="match status" value="1"/>
</dbReference>
<dbReference type="InterPro" id="IPR016185">
    <property type="entry name" value="PreATP-grasp_dom_sf"/>
</dbReference>
<dbReference type="PANTHER" id="PTHR18866:SF127">
    <property type="match status" value="1"/>
</dbReference>
<dbReference type="CDD" id="cd06850">
    <property type="entry name" value="biotinyl_domain"/>
    <property type="match status" value="1"/>
</dbReference>
<sequence length="794" mass="86063">MKQDRVPHTKSDHDSALPRDPLLVAQLPTSGTAKRQIRRVLIANRGEIACRIIATCRKLDLTSVAIFAEEDSTSLHVTEADEAVNLGSVSQPEGNPFLNVQLLVKIALSRNVDAIHPGYGYLSENGTFADAVRQAGMIFIGPSSEAMSTLGDKRNSKEYLKKHAPSVPLIPGYEGSSQDVAELEIAAEKVGFPVMLKASAGGGGRGMRIVREGSQLAGELARAQSEAKRSFGSSDCILEKYIEAAKHIEVQILGDSHGKVISLWERECSVQRRHQKIIEETPSPFLTPEQRQRMCAVAVQIGELIGYEGAGTVEFVVDAKDGSFYFLEVNTRLQVEHPITEEVTGVDVVALQLFVAAGGSLSSIPWLRTIPQRGHAIECRLCAEDPNGDFMPQNGTIRLWRESDQYRNGASRDIRYETAIKTGSEVSIYFDSMIAKVVVWAPTRDAAIRKMARVMASTACAGVKTNQLFLQACLLHESFQDPAYTTSLIPKHLQSLLRNPHVNATSDMISMLSVIPGLLLRATPDRHETSRPFQHVRMNFRNQFLDPVNVSTSIIVPAAEPSKPLLSVWKASSSSQGSDPSFHVTMSPIPETPKNEAADGAPNTTPARELSGRYHTISRKLRDGSLASAAEYTVQLRKYASKQITGDSKSDWQEASAAVAINGSTIQVYLATNASSTAPSSAASSTFLCHLPSLGTWVGYKCHTMLDYIESLRPSLSASAAGSSSSKVIKAPMPCKVLSVLKENGEEVKAGQVVLVIESMKMETNISVNVAGTFGTSVKVGDSVDDGKVLCWVE</sequence>
<dbReference type="InterPro" id="IPR011054">
    <property type="entry name" value="Rudment_hybrid_motif"/>
</dbReference>
<dbReference type="HOGENOM" id="CLU_000395_3_1_1"/>
<dbReference type="RefSeq" id="XP_016236496.1">
    <property type="nucleotide sequence ID" value="XM_016380669.1"/>
</dbReference>
<dbReference type="SUPFAM" id="SSF51246">
    <property type="entry name" value="Rudiment single hybrid motif"/>
    <property type="match status" value="1"/>
</dbReference>
<dbReference type="InterPro" id="IPR011764">
    <property type="entry name" value="Biotin_carboxylation_dom"/>
</dbReference>
<accession>A0A0D2BCC8</accession>
<dbReference type="Pfam" id="PF02785">
    <property type="entry name" value="Biotin_carb_C"/>
    <property type="match status" value="1"/>
</dbReference>
<dbReference type="InterPro" id="IPR011761">
    <property type="entry name" value="ATP-grasp"/>
</dbReference>
<keyword evidence="5" id="KW-0092">Biotin</keyword>
<evidence type="ECO:0000256" key="6">
    <source>
        <dbReference type="PROSITE-ProRule" id="PRU00409"/>
    </source>
</evidence>
<dbReference type="SUPFAM" id="SSF52440">
    <property type="entry name" value="PreATP-grasp domain"/>
    <property type="match status" value="1"/>
</dbReference>
<keyword evidence="2" id="KW-0436">Ligase</keyword>
<dbReference type="InterPro" id="IPR005479">
    <property type="entry name" value="CPAse_ATP-bd"/>
</dbReference>
<evidence type="ECO:0000259" key="8">
    <source>
        <dbReference type="PROSITE" id="PS50968"/>
    </source>
</evidence>
<name>A0A0D2BCC8_9EURO</name>
<dbReference type="InterPro" id="IPR011053">
    <property type="entry name" value="Single_hybrid_motif"/>
</dbReference>
<dbReference type="Pfam" id="PF00289">
    <property type="entry name" value="Biotin_carb_N"/>
    <property type="match status" value="1"/>
</dbReference>
<dbReference type="GeneID" id="27333414"/>
<evidence type="ECO:0000256" key="5">
    <source>
        <dbReference type="ARBA" id="ARBA00023267"/>
    </source>
</evidence>
<dbReference type="PANTHER" id="PTHR18866">
    <property type="entry name" value="CARBOXYLASE:PYRUVATE/ACETYL-COA/PROPIONYL-COA CARBOXYLASE"/>
    <property type="match status" value="1"/>
</dbReference>
<dbReference type="InterPro" id="IPR050856">
    <property type="entry name" value="Biotin_carboxylase_complex"/>
</dbReference>
<evidence type="ECO:0000256" key="2">
    <source>
        <dbReference type="ARBA" id="ARBA00022598"/>
    </source>
</evidence>
<dbReference type="GO" id="GO:0016874">
    <property type="term" value="F:ligase activity"/>
    <property type="evidence" value="ECO:0007669"/>
    <property type="project" value="UniProtKB-KW"/>
</dbReference>
<dbReference type="InterPro" id="IPR000089">
    <property type="entry name" value="Biotin_lipoyl"/>
</dbReference>
<dbReference type="SUPFAM" id="SSF56059">
    <property type="entry name" value="Glutathione synthetase ATP-binding domain-like"/>
    <property type="match status" value="1"/>
</dbReference>